<dbReference type="EMBL" id="BARV01004346">
    <property type="protein sequence ID" value="GAI17421.1"/>
    <property type="molecule type" value="Genomic_DNA"/>
</dbReference>
<reference evidence="3" key="1">
    <citation type="journal article" date="2014" name="Front. Microbiol.">
        <title>High frequency of phylogenetically diverse reductive dehalogenase-homologous genes in deep subseafloor sedimentary metagenomes.</title>
        <authorList>
            <person name="Kawai M."/>
            <person name="Futagami T."/>
            <person name="Toyoda A."/>
            <person name="Takaki Y."/>
            <person name="Nishi S."/>
            <person name="Hori S."/>
            <person name="Arai W."/>
            <person name="Tsubouchi T."/>
            <person name="Morono Y."/>
            <person name="Uchiyama I."/>
            <person name="Ito T."/>
            <person name="Fujiyama A."/>
            <person name="Inagaki F."/>
            <person name="Takami H."/>
        </authorList>
    </citation>
    <scope>NUCLEOTIDE SEQUENCE</scope>
    <source>
        <strain evidence="3">Expedition CK06-06</strain>
    </source>
</reference>
<organism evidence="3">
    <name type="scientific">marine sediment metagenome</name>
    <dbReference type="NCBI Taxonomy" id="412755"/>
    <lineage>
        <taxon>unclassified sequences</taxon>
        <taxon>metagenomes</taxon>
        <taxon>ecological metagenomes</taxon>
    </lineage>
</organism>
<dbReference type="PANTHER" id="PTHR37294">
    <property type="entry name" value="3'-5' EXORIBONUCLEASE YHAM"/>
    <property type="match status" value="1"/>
</dbReference>
<name>X1MH55_9ZZZZ</name>
<accession>X1MH55</accession>
<dbReference type="CDD" id="cd00077">
    <property type="entry name" value="HDc"/>
    <property type="match status" value="1"/>
</dbReference>
<dbReference type="GO" id="GO:0031125">
    <property type="term" value="P:rRNA 3'-end processing"/>
    <property type="evidence" value="ECO:0007669"/>
    <property type="project" value="TreeGrafter"/>
</dbReference>
<dbReference type="InterPro" id="IPR050798">
    <property type="entry name" value="YhaM_exoribonuc/phosphodiest"/>
</dbReference>
<dbReference type="AlphaFoldDB" id="X1MH55"/>
<dbReference type="InterPro" id="IPR006674">
    <property type="entry name" value="HD_domain"/>
</dbReference>
<dbReference type="Pfam" id="PF01966">
    <property type="entry name" value="HD"/>
    <property type="match status" value="1"/>
</dbReference>
<sequence length="116" mass="13310">HDIGKIKELEVTTNIKYSNDGKLKGHLIIGLELLKEKLSKIEIPEEHKLKLIHILLSNHGKLEFGSPVTPAFPEALVVYYADELDSKTKMMITVKKEAQPEEDYVYTRDFGEIYLK</sequence>
<dbReference type="InterPro" id="IPR003607">
    <property type="entry name" value="HD/PDEase_dom"/>
</dbReference>
<feature type="domain" description="HD" evidence="2">
    <location>
        <begin position="1"/>
        <end position="85"/>
    </location>
</feature>
<dbReference type="Gene3D" id="1.10.3210.10">
    <property type="entry name" value="Hypothetical protein af1432"/>
    <property type="match status" value="1"/>
</dbReference>
<evidence type="ECO:0000313" key="3">
    <source>
        <dbReference type="EMBL" id="GAI17421.1"/>
    </source>
</evidence>
<comment type="caution">
    <text evidence="3">The sequence shown here is derived from an EMBL/GenBank/DDBJ whole genome shotgun (WGS) entry which is preliminary data.</text>
</comment>
<evidence type="ECO:0000259" key="2">
    <source>
        <dbReference type="Pfam" id="PF01966"/>
    </source>
</evidence>
<protein>
    <recommendedName>
        <fullName evidence="2">HD domain-containing protein</fullName>
    </recommendedName>
</protein>
<proteinExistence type="predicted"/>
<gene>
    <name evidence="3" type="ORF">S06H3_09723</name>
</gene>
<keyword evidence="1" id="KW-0378">Hydrolase</keyword>
<evidence type="ECO:0000256" key="1">
    <source>
        <dbReference type="ARBA" id="ARBA00022801"/>
    </source>
</evidence>
<dbReference type="PANTHER" id="PTHR37294:SF1">
    <property type="entry name" value="3'-5' EXORIBONUCLEASE YHAM"/>
    <property type="match status" value="1"/>
</dbReference>
<feature type="non-terminal residue" evidence="3">
    <location>
        <position position="1"/>
    </location>
</feature>
<dbReference type="SUPFAM" id="SSF109604">
    <property type="entry name" value="HD-domain/PDEase-like"/>
    <property type="match status" value="1"/>
</dbReference>
<dbReference type="GO" id="GO:0016787">
    <property type="term" value="F:hydrolase activity"/>
    <property type="evidence" value="ECO:0007669"/>
    <property type="project" value="UniProtKB-KW"/>
</dbReference>